<accession>A0ABY6B404</accession>
<dbReference type="InterPro" id="IPR021255">
    <property type="entry name" value="DUF2807"/>
</dbReference>
<feature type="domain" description="Putative auto-transporter adhesin head GIN" evidence="2">
    <location>
        <begin position="49"/>
        <end position="236"/>
    </location>
</feature>
<feature type="chain" id="PRO_5046565316" evidence="1">
    <location>
        <begin position="24"/>
        <end position="253"/>
    </location>
</feature>
<keyword evidence="1" id="KW-0732">Signal</keyword>
<sequence length="253" mass="25998">MNNIRRFLAASLISVAAVGSAHAWSWSFGGSQRIEGGGDVTTESRDVGAFDAVGLSGSFKVVVRQGTTDKVEIKADRNLLPYLETKVSEGSKGRTLEINSKRGFQLSASTTPVIFLEMRQLRGLSIAGSGEISVEPMKTAGPVDASIAGSGDIRINGLDAERVGLRVSGSGDIVASGKANSLSVSVAGSGDVRARGLVVDEAKVSIAGSGDVSVQAAKRLNVSIAGSGDVGYMGNPEISMSNAGSGRVRKLKD</sequence>
<organism evidence="3 4">
    <name type="scientific">Roseateles amylovorans</name>
    <dbReference type="NCBI Taxonomy" id="2978473"/>
    <lineage>
        <taxon>Bacteria</taxon>
        <taxon>Pseudomonadati</taxon>
        <taxon>Pseudomonadota</taxon>
        <taxon>Betaproteobacteria</taxon>
        <taxon>Burkholderiales</taxon>
        <taxon>Sphaerotilaceae</taxon>
        <taxon>Roseateles</taxon>
    </lineage>
</organism>
<dbReference type="EMBL" id="CP104562">
    <property type="protein sequence ID" value="UXH78981.1"/>
    <property type="molecule type" value="Genomic_DNA"/>
</dbReference>
<proteinExistence type="predicted"/>
<name>A0ABY6B404_9BURK</name>
<dbReference type="PANTHER" id="PTHR39200">
    <property type="entry name" value="HYPOTHETICAL EXPORTED PROTEIN"/>
    <property type="match status" value="1"/>
</dbReference>
<dbReference type="Gene3D" id="2.160.20.120">
    <property type="match status" value="1"/>
</dbReference>
<reference evidence="3" key="1">
    <citation type="submission" date="2022-10" db="EMBL/GenBank/DDBJ databases">
        <title>Characterization and whole genome sequencing of a new Roseateles species, isolated from fresh water.</title>
        <authorList>
            <person name="Guliayeva D.Y."/>
            <person name="Akhremchuk A.E."/>
            <person name="Sikolenko M.A."/>
            <person name="Valentovich L.N."/>
            <person name="Sidarenka A.V."/>
        </authorList>
    </citation>
    <scope>NUCLEOTIDE SEQUENCE</scope>
    <source>
        <strain evidence="3">BIM B-1768</strain>
    </source>
</reference>
<dbReference type="Pfam" id="PF10988">
    <property type="entry name" value="DUF2807"/>
    <property type="match status" value="1"/>
</dbReference>
<dbReference type="RefSeq" id="WP_261758801.1">
    <property type="nucleotide sequence ID" value="NZ_CP104562.2"/>
</dbReference>
<dbReference type="Proteomes" id="UP001064933">
    <property type="component" value="Chromosome"/>
</dbReference>
<dbReference type="PANTHER" id="PTHR39200:SF1">
    <property type="entry name" value="AUTO-TRANSPORTER ADHESIN HEAD GIN DOMAIN-CONTAINING PROTEIN-RELATED"/>
    <property type="match status" value="1"/>
</dbReference>
<evidence type="ECO:0000256" key="1">
    <source>
        <dbReference type="SAM" id="SignalP"/>
    </source>
</evidence>
<keyword evidence="4" id="KW-1185">Reference proteome</keyword>
<gene>
    <name evidence="3" type="ORF">N4261_03320</name>
</gene>
<feature type="signal peptide" evidence="1">
    <location>
        <begin position="1"/>
        <end position="23"/>
    </location>
</feature>
<protein>
    <submittedName>
        <fullName evidence="3">DUF2807 domain-containing protein</fullName>
    </submittedName>
</protein>
<evidence type="ECO:0000259" key="2">
    <source>
        <dbReference type="Pfam" id="PF10988"/>
    </source>
</evidence>
<evidence type="ECO:0000313" key="4">
    <source>
        <dbReference type="Proteomes" id="UP001064933"/>
    </source>
</evidence>
<evidence type="ECO:0000313" key="3">
    <source>
        <dbReference type="EMBL" id="UXH78981.1"/>
    </source>
</evidence>